<dbReference type="SUPFAM" id="SSF52200">
    <property type="entry name" value="Toll/Interleukin receptor TIR domain"/>
    <property type="match status" value="1"/>
</dbReference>
<sequence length="436" mass="49596">MTKKVFISYSWDSESHQNWVVELANSLRKSGIDANVDVFYVHGETTNLNKMMVKEISTSDHVIVVLTEEYKNKVVNWNGGVGFESELLLPALSGQVDNNKLIFIMRHKGDYQTVFPPQYTGYYAIDFSDESRFPLKLKELLHRIYEEPLYRKEELGLKPELAPINSPNQNLENQPKTHELESDLVVIDNVQDLLRNISSNKKLFLKQGVYNISNALDVSNNNLYWEDAYDGPYPIISNIKDISIDAEVGTFILIEPRYAFVFEFVNCQNVKISNLTLGHTESGYCVGGVLSFKDASDIEIYDSVLFGCGTIGLELHNVDGFKFNDSTIKECTYSIMHIRDSENVFFSNSTFKDTEQFDLIEIENSKTIEISNGVISNNSTNDFMPHLFKIVGNCSGIRVFDTSIKYNEITKLVNNESAIEFIGCNFKGNEFDCYPT</sequence>
<dbReference type="Gene3D" id="3.40.50.10140">
    <property type="entry name" value="Toll/interleukin-1 receptor homology (TIR) domain"/>
    <property type="match status" value="1"/>
</dbReference>
<gene>
    <name evidence="2" type="ORF">PLESHI_00245</name>
</gene>
<dbReference type="InterPro" id="IPR012334">
    <property type="entry name" value="Pectin_lyas_fold"/>
</dbReference>
<evidence type="ECO:0000313" key="2">
    <source>
        <dbReference type="EMBL" id="EON90478.1"/>
    </source>
</evidence>
<dbReference type="GO" id="GO:0007165">
    <property type="term" value="P:signal transduction"/>
    <property type="evidence" value="ECO:0007669"/>
    <property type="project" value="InterPro"/>
</dbReference>
<keyword evidence="3" id="KW-1185">Reference proteome</keyword>
<protein>
    <submittedName>
        <fullName evidence="2">SEFIR domain-containing protein</fullName>
    </submittedName>
</protein>
<evidence type="ECO:0000313" key="3">
    <source>
        <dbReference type="Proteomes" id="UP000014012"/>
    </source>
</evidence>
<comment type="caution">
    <text evidence="2">The sequence shown here is derived from an EMBL/GenBank/DDBJ whole genome shotgun (WGS) entry which is preliminary data.</text>
</comment>
<name>R8AVX8_PLESH</name>
<dbReference type="Gene3D" id="2.160.20.10">
    <property type="entry name" value="Single-stranded right-handed beta-helix, Pectin lyase-like"/>
    <property type="match status" value="1"/>
</dbReference>
<dbReference type="PATRIC" id="fig|1315976.3.peg.29"/>
<evidence type="ECO:0000259" key="1">
    <source>
        <dbReference type="PROSITE" id="PS51534"/>
    </source>
</evidence>
<dbReference type="AlphaFoldDB" id="R8AVX8"/>
<dbReference type="SUPFAM" id="SSF51126">
    <property type="entry name" value="Pectin lyase-like"/>
    <property type="match status" value="1"/>
</dbReference>
<dbReference type="InterPro" id="IPR000157">
    <property type="entry name" value="TIR_dom"/>
</dbReference>
<proteinExistence type="predicted"/>
<dbReference type="InterPro" id="IPR011050">
    <property type="entry name" value="Pectin_lyase_fold/virulence"/>
</dbReference>
<dbReference type="InterPro" id="IPR035897">
    <property type="entry name" value="Toll_tir_struct_dom_sf"/>
</dbReference>
<dbReference type="EMBL" id="AQQO01000017">
    <property type="protein sequence ID" value="EON90478.1"/>
    <property type="molecule type" value="Genomic_DNA"/>
</dbReference>
<organism evidence="2 3">
    <name type="scientific">Plesiomonas shigelloides 302-73</name>
    <dbReference type="NCBI Taxonomy" id="1315976"/>
    <lineage>
        <taxon>Bacteria</taxon>
        <taxon>Pseudomonadati</taxon>
        <taxon>Pseudomonadota</taxon>
        <taxon>Gammaproteobacteria</taxon>
        <taxon>Enterobacterales</taxon>
        <taxon>Enterobacteriaceae</taxon>
        <taxon>Plesiomonas</taxon>
    </lineage>
</organism>
<dbReference type="HOGENOM" id="CLU_628302_0_0_6"/>
<reference evidence="2 3" key="1">
    <citation type="journal article" date="2013" name="Genome Announc.">
        <title>Genome Sequence of Plesiomonas shigelloides Strain 302-73 (Serotype O1).</title>
        <authorList>
            <person name="Pique N."/>
            <person name="Aquilini E."/>
            <person name="Alioto T."/>
            <person name="Minana-Galbis D."/>
            <person name="Tomas J.M."/>
        </authorList>
    </citation>
    <scope>NUCLEOTIDE SEQUENCE [LARGE SCALE GENOMIC DNA]</scope>
    <source>
        <strain evidence="2 3">302-73</strain>
    </source>
</reference>
<dbReference type="PROSITE" id="PS51534">
    <property type="entry name" value="SEFIR"/>
    <property type="match status" value="1"/>
</dbReference>
<accession>R8AVX8</accession>
<dbReference type="Pfam" id="PF13676">
    <property type="entry name" value="TIR_2"/>
    <property type="match status" value="1"/>
</dbReference>
<dbReference type="InterPro" id="IPR013568">
    <property type="entry name" value="SEFIR_dom"/>
</dbReference>
<feature type="domain" description="SEFIR" evidence="1">
    <location>
        <begin position="2"/>
        <end position="136"/>
    </location>
</feature>
<dbReference type="Proteomes" id="UP000014012">
    <property type="component" value="Unassembled WGS sequence"/>
</dbReference>
<dbReference type="RefSeq" id="WP_010861689.1">
    <property type="nucleotide sequence ID" value="NZ_KB944507.1"/>
</dbReference>
<dbReference type="OrthoDB" id="5149141at2"/>